<dbReference type="GO" id="GO:0005886">
    <property type="term" value="C:plasma membrane"/>
    <property type="evidence" value="ECO:0007669"/>
    <property type="project" value="UniProtKB-SubCell"/>
</dbReference>
<proteinExistence type="inferred from homology"/>
<dbReference type="PANTHER" id="PTHR35011">
    <property type="entry name" value="2,3-DIKETO-L-GULONATE TRAP TRANSPORTER SMALL PERMEASE PROTEIN YIAM"/>
    <property type="match status" value="1"/>
</dbReference>
<dbReference type="GO" id="GO:0022857">
    <property type="term" value="F:transmembrane transporter activity"/>
    <property type="evidence" value="ECO:0007669"/>
    <property type="project" value="UniProtKB-UniRule"/>
</dbReference>
<dbReference type="InterPro" id="IPR007387">
    <property type="entry name" value="TRAP_DctQ"/>
</dbReference>
<evidence type="ECO:0000256" key="6">
    <source>
        <dbReference type="ARBA" id="ARBA00022989"/>
    </source>
</evidence>
<comment type="function">
    <text evidence="9">Part of the tripartite ATP-independent periplasmic (TRAP) transport system.</text>
</comment>
<dbReference type="OrthoDB" id="4964541at2"/>
<comment type="similarity">
    <text evidence="8 9">Belongs to the TRAP transporter small permease family.</text>
</comment>
<dbReference type="EMBL" id="JHEH01000015">
    <property type="protein sequence ID" value="KEP69299.1"/>
    <property type="molecule type" value="Genomic_DNA"/>
</dbReference>
<dbReference type="RefSeq" id="WP_038066708.1">
    <property type="nucleotide sequence ID" value="NZ_FOVB01000007.1"/>
</dbReference>
<dbReference type="InterPro" id="IPR055348">
    <property type="entry name" value="DctQ"/>
</dbReference>
<sequence>MKKLLNNFEAYVCAAIFLSMTAVGFANVVVRYLTSYSFASTQELLLAGFLLLTVFGASLAAQRGQHLAVTFFASLLPAYLERWLRVFAAAVSVGLLLLAAWFCVELVRNQIASGVTTAGLQLPAWYYTAALPLGFVLIALRTVQYAIHDFHDPQIDPQLEDIIDA</sequence>
<evidence type="ECO:0000256" key="7">
    <source>
        <dbReference type="ARBA" id="ARBA00023136"/>
    </source>
</evidence>
<feature type="transmembrane region" description="Helical" evidence="9">
    <location>
        <begin position="124"/>
        <end position="143"/>
    </location>
</feature>
<comment type="subcellular location">
    <subcellularLocation>
        <location evidence="1 9">Cell inner membrane</location>
        <topology evidence="1 9">Multi-pass membrane protein</topology>
    </subcellularLocation>
</comment>
<keyword evidence="2 9" id="KW-0813">Transport</keyword>
<evidence type="ECO:0000259" key="10">
    <source>
        <dbReference type="Pfam" id="PF04290"/>
    </source>
</evidence>
<feature type="transmembrane region" description="Helical" evidence="9">
    <location>
        <begin position="44"/>
        <end position="62"/>
    </location>
</feature>
<evidence type="ECO:0000313" key="12">
    <source>
        <dbReference type="Proteomes" id="UP000027725"/>
    </source>
</evidence>
<name>A0A074TC85_9RHOB</name>
<protein>
    <recommendedName>
        <fullName evidence="9">TRAP transporter small permease protein</fullName>
    </recommendedName>
</protein>
<dbReference type="Pfam" id="PF04290">
    <property type="entry name" value="DctQ"/>
    <property type="match status" value="1"/>
</dbReference>
<evidence type="ECO:0000256" key="2">
    <source>
        <dbReference type="ARBA" id="ARBA00022448"/>
    </source>
</evidence>
<gene>
    <name evidence="11" type="ORF">DL1_04415</name>
</gene>
<feature type="transmembrane region" description="Helical" evidence="9">
    <location>
        <begin position="83"/>
        <end position="104"/>
    </location>
</feature>
<dbReference type="eggNOG" id="COG3090">
    <property type="taxonomic scope" value="Bacteria"/>
</dbReference>
<accession>A0A074TC85</accession>
<feature type="transmembrane region" description="Helical" evidence="9">
    <location>
        <begin position="12"/>
        <end position="32"/>
    </location>
</feature>
<evidence type="ECO:0000256" key="4">
    <source>
        <dbReference type="ARBA" id="ARBA00022519"/>
    </source>
</evidence>
<keyword evidence="12" id="KW-1185">Reference proteome</keyword>
<evidence type="ECO:0000256" key="1">
    <source>
        <dbReference type="ARBA" id="ARBA00004429"/>
    </source>
</evidence>
<keyword evidence="3" id="KW-1003">Cell membrane</keyword>
<comment type="subunit">
    <text evidence="9">The complex comprises the extracytoplasmic solute receptor protein and the two transmembrane proteins.</text>
</comment>
<organism evidence="11 12">
    <name type="scientific">Thioclava dalianensis</name>
    <dbReference type="NCBI Taxonomy" id="1185766"/>
    <lineage>
        <taxon>Bacteria</taxon>
        <taxon>Pseudomonadati</taxon>
        <taxon>Pseudomonadota</taxon>
        <taxon>Alphaproteobacteria</taxon>
        <taxon>Rhodobacterales</taxon>
        <taxon>Paracoccaceae</taxon>
        <taxon>Thioclava</taxon>
    </lineage>
</organism>
<keyword evidence="5 9" id="KW-0812">Transmembrane</keyword>
<evidence type="ECO:0000256" key="8">
    <source>
        <dbReference type="ARBA" id="ARBA00038436"/>
    </source>
</evidence>
<evidence type="ECO:0000256" key="9">
    <source>
        <dbReference type="RuleBase" id="RU369079"/>
    </source>
</evidence>
<dbReference type="Proteomes" id="UP000027725">
    <property type="component" value="Unassembled WGS sequence"/>
</dbReference>
<dbReference type="PANTHER" id="PTHR35011:SF2">
    <property type="entry name" value="2,3-DIKETO-L-GULONATE TRAP TRANSPORTER SMALL PERMEASE PROTEIN YIAM"/>
    <property type="match status" value="1"/>
</dbReference>
<evidence type="ECO:0000256" key="5">
    <source>
        <dbReference type="ARBA" id="ARBA00022692"/>
    </source>
</evidence>
<evidence type="ECO:0000256" key="3">
    <source>
        <dbReference type="ARBA" id="ARBA00022475"/>
    </source>
</evidence>
<dbReference type="GO" id="GO:0015740">
    <property type="term" value="P:C4-dicarboxylate transport"/>
    <property type="evidence" value="ECO:0007669"/>
    <property type="project" value="TreeGrafter"/>
</dbReference>
<dbReference type="AlphaFoldDB" id="A0A074TC85"/>
<keyword evidence="4 9" id="KW-0997">Cell inner membrane</keyword>
<reference evidence="11 12" key="1">
    <citation type="submission" date="2014-03" db="EMBL/GenBank/DDBJ databases">
        <title>The draft genome sequence of Thioclava dalianensis DLFJ1-1.</title>
        <authorList>
            <person name="Lai Q."/>
            <person name="Shao Z."/>
        </authorList>
    </citation>
    <scope>NUCLEOTIDE SEQUENCE [LARGE SCALE GENOMIC DNA]</scope>
    <source>
        <strain evidence="11 12">DLFJ1-1</strain>
    </source>
</reference>
<comment type="caution">
    <text evidence="11">The sequence shown here is derived from an EMBL/GenBank/DDBJ whole genome shotgun (WGS) entry which is preliminary data.</text>
</comment>
<evidence type="ECO:0000313" key="11">
    <source>
        <dbReference type="EMBL" id="KEP69299.1"/>
    </source>
</evidence>
<keyword evidence="7 9" id="KW-0472">Membrane</keyword>
<feature type="domain" description="Tripartite ATP-independent periplasmic transporters DctQ component" evidence="10">
    <location>
        <begin position="20"/>
        <end position="150"/>
    </location>
</feature>
<dbReference type="STRING" id="1185766.SAMN05216224_10721"/>
<keyword evidence="6 9" id="KW-1133">Transmembrane helix</keyword>